<feature type="transmembrane region" description="Helical" evidence="10">
    <location>
        <begin position="157"/>
        <end position="177"/>
    </location>
</feature>
<proteinExistence type="inferred from homology"/>
<keyword evidence="8" id="KW-0458">Lysosome</keyword>
<keyword evidence="5 10" id="KW-0812">Transmembrane</keyword>
<keyword evidence="9" id="KW-0170">Cobalt</keyword>
<evidence type="ECO:0000256" key="2">
    <source>
        <dbReference type="ARBA" id="ARBA00009901"/>
    </source>
</evidence>
<reference evidence="11 12" key="1">
    <citation type="journal article" date="2023" name="Arcadia Sci">
        <title>De novo assembly of a long-read Amblyomma americanum tick genome.</title>
        <authorList>
            <person name="Chou S."/>
            <person name="Poskanzer K.E."/>
            <person name="Rollins M."/>
            <person name="Thuy-Boun P.S."/>
        </authorList>
    </citation>
    <scope>NUCLEOTIDE SEQUENCE [LARGE SCALE GENOMIC DNA]</scope>
    <source>
        <strain evidence="11">F_SG_1</strain>
        <tissue evidence="11">Salivary glands</tissue>
    </source>
</reference>
<dbReference type="InterPro" id="IPR006876">
    <property type="entry name" value="LMBR1-like_membr_prot"/>
</dbReference>
<evidence type="ECO:0000313" key="11">
    <source>
        <dbReference type="EMBL" id="KAK8775480.1"/>
    </source>
</evidence>
<evidence type="ECO:0000256" key="4">
    <source>
        <dbReference type="ARBA" id="ARBA00022628"/>
    </source>
</evidence>
<feature type="transmembrane region" description="Helical" evidence="10">
    <location>
        <begin position="22"/>
        <end position="45"/>
    </location>
</feature>
<feature type="transmembrane region" description="Helical" evidence="10">
    <location>
        <begin position="379"/>
        <end position="408"/>
    </location>
</feature>
<evidence type="ECO:0000313" key="12">
    <source>
        <dbReference type="Proteomes" id="UP001321473"/>
    </source>
</evidence>
<comment type="caution">
    <text evidence="11">The sequence shown here is derived from an EMBL/GenBank/DDBJ whole genome shotgun (WGS) entry which is preliminary data.</text>
</comment>
<evidence type="ECO:0000256" key="3">
    <source>
        <dbReference type="ARBA" id="ARBA00022448"/>
    </source>
</evidence>
<dbReference type="GO" id="GO:0072665">
    <property type="term" value="P:protein localization to vacuole"/>
    <property type="evidence" value="ECO:0007669"/>
    <property type="project" value="TreeGrafter"/>
</dbReference>
<keyword evidence="4" id="KW-0846">Cobalamin</keyword>
<organism evidence="11 12">
    <name type="scientific">Amblyomma americanum</name>
    <name type="common">Lone star tick</name>
    <dbReference type="NCBI Taxonomy" id="6943"/>
    <lineage>
        <taxon>Eukaryota</taxon>
        <taxon>Metazoa</taxon>
        <taxon>Ecdysozoa</taxon>
        <taxon>Arthropoda</taxon>
        <taxon>Chelicerata</taxon>
        <taxon>Arachnida</taxon>
        <taxon>Acari</taxon>
        <taxon>Parasitiformes</taxon>
        <taxon>Ixodida</taxon>
        <taxon>Ixodoidea</taxon>
        <taxon>Ixodidae</taxon>
        <taxon>Amblyomminae</taxon>
        <taxon>Amblyomma</taxon>
    </lineage>
</organism>
<evidence type="ECO:0008006" key="13">
    <source>
        <dbReference type="Google" id="ProtNLM"/>
    </source>
</evidence>
<keyword evidence="12" id="KW-1185">Reference proteome</keyword>
<feature type="transmembrane region" description="Helical" evidence="10">
    <location>
        <begin position="314"/>
        <end position="333"/>
    </location>
</feature>
<evidence type="ECO:0000256" key="1">
    <source>
        <dbReference type="ARBA" id="ARBA00004155"/>
    </source>
</evidence>
<dbReference type="Proteomes" id="UP001321473">
    <property type="component" value="Unassembled WGS sequence"/>
</dbReference>
<feature type="transmembrane region" description="Helical" evidence="10">
    <location>
        <begin position="420"/>
        <end position="441"/>
    </location>
</feature>
<dbReference type="PANTHER" id="PTHR16130">
    <property type="entry name" value="LYSOSOMAL COBALAMIN TRANSPORTER-RELATED"/>
    <property type="match status" value="1"/>
</dbReference>
<evidence type="ECO:0000256" key="5">
    <source>
        <dbReference type="ARBA" id="ARBA00022692"/>
    </source>
</evidence>
<comment type="similarity">
    <text evidence="2">Belongs to the LIMR family. LMBRD1 subfamily.</text>
</comment>
<dbReference type="PANTHER" id="PTHR16130:SF2">
    <property type="entry name" value="LYSOSOMAL COBALAMIN TRANSPORT ESCORT PROTEIN LMBD1"/>
    <property type="match status" value="1"/>
</dbReference>
<accession>A0AAQ4ELB4</accession>
<feature type="transmembrane region" description="Helical" evidence="10">
    <location>
        <begin position="57"/>
        <end position="76"/>
    </location>
</feature>
<dbReference type="GO" id="GO:0005765">
    <property type="term" value="C:lysosomal membrane"/>
    <property type="evidence" value="ECO:0007669"/>
    <property type="project" value="UniProtKB-SubCell"/>
</dbReference>
<dbReference type="GO" id="GO:0031419">
    <property type="term" value="F:cobalamin binding"/>
    <property type="evidence" value="ECO:0007669"/>
    <property type="project" value="UniProtKB-KW"/>
</dbReference>
<protein>
    <recommendedName>
        <fullName evidence="13">Lysosomal cobalamin transporter</fullName>
    </recommendedName>
</protein>
<dbReference type="AlphaFoldDB" id="A0AAQ4ELB4"/>
<evidence type="ECO:0000256" key="7">
    <source>
        <dbReference type="ARBA" id="ARBA00023136"/>
    </source>
</evidence>
<name>A0AAQ4ELB4_AMBAM</name>
<feature type="transmembrane region" description="Helical" evidence="10">
    <location>
        <begin position="112"/>
        <end position="136"/>
    </location>
</feature>
<keyword evidence="3" id="KW-0813">Transport</keyword>
<evidence type="ECO:0000256" key="6">
    <source>
        <dbReference type="ARBA" id="ARBA00022989"/>
    </source>
</evidence>
<evidence type="ECO:0000256" key="9">
    <source>
        <dbReference type="ARBA" id="ARBA00023285"/>
    </source>
</evidence>
<dbReference type="Pfam" id="PF04791">
    <property type="entry name" value="LMBR1"/>
    <property type="match status" value="1"/>
</dbReference>
<evidence type="ECO:0000256" key="10">
    <source>
        <dbReference type="SAM" id="Phobius"/>
    </source>
</evidence>
<evidence type="ECO:0000256" key="8">
    <source>
        <dbReference type="ARBA" id="ARBA00023228"/>
    </source>
</evidence>
<feature type="transmembrane region" description="Helical" evidence="10">
    <location>
        <begin position="209"/>
        <end position="233"/>
    </location>
</feature>
<comment type="subcellular location">
    <subcellularLocation>
        <location evidence="1">Lysosome membrane</location>
        <topology evidence="1">Multi-pass membrane protein</topology>
    </subcellularLocation>
</comment>
<dbReference type="EMBL" id="JARKHS020014104">
    <property type="protein sequence ID" value="KAK8775480.1"/>
    <property type="molecule type" value="Genomic_DNA"/>
</dbReference>
<dbReference type="InterPro" id="IPR050854">
    <property type="entry name" value="LMBD1_LysCbl_Transport"/>
</dbReference>
<gene>
    <name evidence="11" type="ORF">V5799_031170</name>
</gene>
<keyword evidence="6 10" id="KW-1133">Transmembrane helix</keyword>
<sequence>MTGSHHTLYCYWRGRMAIPDDVLLAGWAPFGAACLLCLLVSWVYLWALSLRREREPLALACGTIALAASLAAAALLPADVSLVSAMKGDDGAFLPWAANASERQVVQSQVQLAYYVLYGLLVLLAFVVLPFAYFFSEEKDDTLDVGVGTRVVSALKYTILFLLVAGVLLTIGAVIPLRQLPPSNSTEWDRIQFLVDELVASRGEDSLSFLLSLFMLVGMFLLIIYTGFGLSALPLRLVLGERSAAREAADVGEQRRTLRTQLDSLARHGGGSNRQRTARLEEQLRDLDERQRRLEQLRGSCLYKLRYLTRPFQVVLGIVAALLGLLLWISLLLSNVDKAMHSLGYRMGYVLPHPTLPNPLDMALVWLQRWGASLLDSALVLALLLLLVACSTYGLQRVGIWCLFLRMYRLRMGRARPQALLLLCLALVFVALALNVLVYSVCPQYATYGSQRFEFTLAPSTARSGKWSPVQASQGVNGTQPCNVDAPPEECVMSRGSALLVRFFFKAWVFGAAYYWATWIFLGSTVVSFFILMIRGRQSSVEVDSDELEDDDDEPLVRA</sequence>
<keyword evidence="7 10" id="KW-0472">Membrane</keyword>
<feature type="transmembrane region" description="Helical" evidence="10">
    <location>
        <begin position="513"/>
        <end position="534"/>
    </location>
</feature>